<dbReference type="EMBL" id="UAPV01000001">
    <property type="protein sequence ID" value="SPT69417.1"/>
    <property type="molecule type" value="Genomic_DNA"/>
</dbReference>
<reference evidence="7 8" key="1">
    <citation type="submission" date="2018-06" db="EMBL/GenBank/DDBJ databases">
        <authorList>
            <consortium name="Pathogen Informatics"/>
            <person name="Doyle S."/>
        </authorList>
    </citation>
    <scope>NUCLEOTIDE SEQUENCE [LARGE SCALE GENOMIC DNA]</scope>
    <source>
        <strain evidence="7 8">NCTC13093</strain>
    </source>
</reference>
<gene>
    <name evidence="7" type="primary">pepB</name>
    <name evidence="7" type="ORF">NCTC13093_00789</name>
</gene>
<evidence type="ECO:0000256" key="4">
    <source>
        <dbReference type="ARBA" id="ARBA00022801"/>
    </source>
</evidence>
<dbReference type="Gene3D" id="3.40.630.10">
    <property type="entry name" value="Zn peptidases"/>
    <property type="match status" value="1"/>
</dbReference>
<evidence type="ECO:0000313" key="7">
    <source>
        <dbReference type="EMBL" id="SPT69417.1"/>
    </source>
</evidence>
<organism evidence="7 8">
    <name type="scientific">Anaerobiospirillum thomasii</name>
    <dbReference type="NCBI Taxonomy" id="179995"/>
    <lineage>
        <taxon>Bacteria</taxon>
        <taxon>Pseudomonadati</taxon>
        <taxon>Pseudomonadota</taxon>
        <taxon>Gammaproteobacteria</taxon>
        <taxon>Aeromonadales</taxon>
        <taxon>Succinivibrionaceae</taxon>
        <taxon>Anaerobiospirillum</taxon>
    </lineage>
</organism>
<comment type="similarity">
    <text evidence="1">Belongs to the peptidase M17 family.</text>
</comment>
<name>A0A2X0WGB7_9GAMM</name>
<dbReference type="InterPro" id="IPR011356">
    <property type="entry name" value="Leucine_aapep/pepB"/>
</dbReference>
<dbReference type="PANTHER" id="PTHR11963:SF20">
    <property type="entry name" value="PEPTIDASE B"/>
    <property type="match status" value="1"/>
</dbReference>
<dbReference type="GO" id="GO:0006508">
    <property type="term" value="P:proteolysis"/>
    <property type="evidence" value="ECO:0007669"/>
    <property type="project" value="UniProtKB-KW"/>
</dbReference>
<dbReference type="RefSeq" id="WP_181463157.1">
    <property type="nucleotide sequence ID" value="NZ_UAPV01000001.1"/>
</dbReference>
<keyword evidence="2 7" id="KW-0031">Aminopeptidase</keyword>
<dbReference type="SUPFAM" id="SSF53187">
    <property type="entry name" value="Zn-dependent exopeptidases"/>
    <property type="match status" value="1"/>
</dbReference>
<dbReference type="PROSITE" id="PS00631">
    <property type="entry name" value="CYTOSOL_AP"/>
    <property type="match status" value="1"/>
</dbReference>
<dbReference type="PANTHER" id="PTHR11963">
    <property type="entry name" value="LEUCINE AMINOPEPTIDASE-RELATED"/>
    <property type="match status" value="1"/>
</dbReference>
<sequence>MKINILSKKDESVAYADVYIKTGSAPAPFEESMGVVPYQSGLATYIKDKAIRPMQMAGRNMGAYGVFNINLKETDLTLNCYSACDFIMGLYDFKHDINIVLPLPLDHIEIVKDRCALLSYYRELANTGASEIWPRNLIENVYGRIKEAAVQKGAQAKLKLIDRQSDEFDELAGLKAVGKGSYHSPCLGIIDFIPEGSDSSDPVHVCLVGKGITFDSGGYNIKTGNYMTTMRTDKSGAVYMAAALHLAILNGLHKRVRLYLPCSENLISGTSMVPGDIIRYANGVSVEVGNTDAEGRLILADALILASKDKPKAIIDAATLTGAAKIAVGRDMTLASSFEHNDLVDLATQCAKEAGEILVYMQSYDFHKRYIKSQRATINNTSHGDGAPGALTATAFLSHFVECDRWLHFDLSSAYCADGSLWNAQGSTGEMIKTISSMLLKI</sequence>
<dbReference type="EC" id="3.4.11.23" evidence="7"/>
<dbReference type="GO" id="GO:0005737">
    <property type="term" value="C:cytoplasm"/>
    <property type="evidence" value="ECO:0007669"/>
    <property type="project" value="InterPro"/>
</dbReference>
<accession>A0A2X0WGB7</accession>
<feature type="domain" description="Cytosol aminopeptidase" evidence="6">
    <location>
        <begin position="290"/>
        <end position="297"/>
    </location>
</feature>
<evidence type="ECO:0000313" key="8">
    <source>
        <dbReference type="Proteomes" id="UP000250086"/>
    </source>
</evidence>
<proteinExistence type="inferred from homology"/>
<dbReference type="InterPro" id="IPR000819">
    <property type="entry name" value="Peptidase_M17_C"/>
</dbReference>
<evidence type="ECO:0000256" key="1">
    <source>
        <dbReference type="ARBA" id="ARBA00009528"/>
    </source>
</evidence>
<dbReference type="GO" id="GO:0030145">
    <property type="term" value="F:manganese ion binding"/>
    <property type="evidence" value="ECO:0007669"/>
    <property type="project" value="InterPro"/>
</dbReference>
<keyword evidence="8" id="KW-1185">Reference proteome</keyword>
<evidence type="ECO:0000256" key="3">
    <source>
        <dbReference type="ARBA" id="ARBA00022670"/>
    </source>
</evidence>
<keyword evidence="4 7" id="KW-0378">Hydrolase</keyword>
<dbReference type="Pfam" id="PF00883">
    <property type="entry name" value="Peptidase_M17"/>
    <property type="match status" value="1"/>
</dbReference>
<dbReference type="PRINTS" id="PR00481">
    <property type="entry name" value="LAMNOPPTDASE"/>
</dbReference>
<dbReference type="Proteomes" id="UP000250086">
    <property type="component" value="Unassembled WGS sequence"/>
</dbReference>
<keyword evidence="3" id="KW-0645">Protease</keyword>
<evidence type="ECO:0000259" key="6">
    <source>
        <dbReference type="PROSITE" id="PS00631"/>
    </source>
</evidence>
<dbReference type="AlphaFoldDB" id="A0A2X0WGB7"/>
<keyword evidence="5" id="KW-0464">Manganese</keyword>
<protein>
    <submittedName>
        <fullName evidence="7">Peptidase B</fullName>
        <ecNumber evidence="7">3.4.11.23</ecNumber>
    </submittedName>
</protein>
<dbReference type="GO" id="GO:0070006">
    <property type="term" value="F:metalloaminopeptidase activity"/>
    <property type="evidence" value="ECO:0007669"/>
    <property type="project" value="InterPro"/>
</dbReference>
<evidence type="ECO:0000256" key="2">
    <source>
        <dbReference type="ARBA" id="ARBA00022438"/>
    </source>
</evidence>
<evidence type="ECO:0000256" key="5">
    <source>
        <dbReference type="ARBA" id="ARBA00023211"/>
    </source>
</evidence>